<proteinExistence type="predicted"/>
<dbReference type="EMBL" id="BAAATZ010000006">
    <property type="protein sequence ID" value="GAA2722142.1"/>
    <property type="molecule type" value="Genomic_DNA"/>
</dbReference>
<keyword evidence="3" id="KW-1185">Reference proteome</keyword>
<dbReference type="Pfam" id="PF07224">
    <property type="entry name" value="Chlorophyllase"/>
    <property type="match status" value="1"/>
</dbReference>
<evidence type="ECO:0008006" key="4">
    <source>
        <dbReference type="Google" id="ProtNLM"/>
    </source>
</evidence>
<accession>A0ABN3TZY3</accession>
<evidence type="ECO:0000256" key="1">
    <source>
        <dbReference type="SAM" id="SignalP"/>
    </source>
</evidence>
<dbReference type="InterPro" id="IPR029058">
    <property type="entry name" value="AB_hydrolase_fold"/>
</dbReference>
<protein>
    <recommendedName>
        <fullName evidence="4">Chlorophyllase-like protein</fullName>
    </recommendedName>
</protein>
<dbReference type="SUPFAM" id="SSF53474">
    <property type="entry name" value="alpha/beta-Hydrolases"/>
    <property type="match status" value="1"/>
</dbReference>
<keyword evidence="1" id="KW-0732">Signal</keyword>
<sequence length="305" mass="31867">MRLRGLVTAALFGSLLTGVTAGLSAPASADTGVAHYSSQIKNDGTDVYYPAAATGELPVALMLQGAQVHRMHYARYAQEIASHGFIVVVPNHKRLLFFDNDYYASQSQPAEAISWMGAENANASSPLKGRIDTDTLVLLGHSFGGATGLSVAESTCVTPFCTSLTYTMPSQVKAGSFFGTNNKLPGIGVFPEVDNLVPVQLVQGTADGVALPADAETTYGKIKDDPRQIVRLSGANHYGITDAQNPAGADPDANAQTISQTQSIETAARWAARFLKAALGDAAAANYVWSTGDASDPLVTVTGAQ</sequence>
<dbReference type="PANTHER" id="PTHR33428:SF14">
    <property type="entry name" value="CARBOXYLESTERASE TYPE B DOMAIN-CONTAINING PROTEIN"/>
    <property type="match status" value="1"/>
</dbReference>
<dbReference type="PANTHER" id="PTHR33428">
    <property type="entry name" value="CHLOROPHYLLASE-2, CHLOROPLASTIC"/>
    <property type="match status" value="1"/>
</dbReference>
<dbReference type="Proteomes" id="UP001501842">
    <property type="component" value="Unassembled WGS sequence"/>
</dbReference>
<evidence type="ECO:0000313" key="2">
    <source>
        <dbReference type="EMBL" id="GAA2722142.1"/>
    </source>
</evidence>
<comment type="caution">
    <text evidence="2">The sequence shown here is derived from an EMBL/GenBank/DDBJ whole genome shotgun (WGS) entry which is preliminary data.</text>
</comment>
<evidence type="ECO:0000313" key="3">
    <source>
        <dbReference type="Proteomes" id="UP001501842"/>
    </source>
</evidence>
<name>A0ABN3TZY3_9ACTN</name>
<feature type="chain" id="PRO_5047277235" description="Chlorophyllase-like protein" evidence="1">
    <location>
        <begin position="30"/>
        <end position="305"/>
    </location>
</feature>
<feature type="signal peptide" evidence="1">
    <location>
        <begin position="1"/>
        <end position="29"/>
    </location>
</feature>
<dbReference type="RefSeq" id="WP_344449371.1">
    <property type="nucleotide sequence ID" value="NZ_BAAATZ010000006.1"/>
</dbReference>
<reference evidence="2 3" key="1">
    <citation type="journal article" date="2019" name="Int. J. Syst. Evol. Microbiol.">
        <title>The Global Catalogue of Microorganisms (GCM) 10K type strain sequencing project: providing services to taxonomists for standard genome sequencing and annotation.</title>
        <authorList>
            <consortium name="The Broad Institute Genomics Platform"/>
            <consortium name="The Broad Institute Genome Sequencing Center for Infectious Disease"/>
            <person name="Wu L."/>
            <person name="Ma J."/>
        </authorList>
    </citation>
    <scope>NUCLEOTIDE SEQUENCE [LARGE SCALE GENOMIC DNA]</scope>
    <source>
        <strain evidence="2 3">JCM 8201</strain>
    </source>
</reference>
<organism evidence="2 3">
    <name type="scientific">Actinocorallia aurantiaca</name>
    <dbReference type="NCBI Taxonomy" id="46204"/>
    <lineage>
        <taxon>Bacteria</taxon>
        <taxon>Bacillati</taxon>
        <taxon>Actinomycetota</taxon>
        <taxon>Actinomycetes</taxon>
        <taxon>Streptosporangiales</taxon>
        <taxon>Thermomonosporaceae</taxon>
        <taxon>Actinocorallia</taxon>
    </lineage>
</organism>
<dbReference type="Gene3D" id="3.40.50.1820">
    <property type="entry name" value="alpha/beta hydrolase"/>
    <property type="match status" value="1"/>
</dbReference>
<dbReference type="InterPro" id="IPR017395">
    <property type="entry name" value="Chlorophyllase-like"/>
</dbReference>
<gene>
    <name evidence="2" type="ORF">GCM10010439_13950</name>
</gene>